<keyword evidence="1" id="KW-0472">Membrane</keyword>
<protein>
    <submittedName>
        <fullName evidence="2">Uncharacterized protein</fullName>
    </submittedName>
</protein>
<gene>
    <name evidence="2" type="ORF">MBJ925_LOCUS25859</name>
</gene>
<feature type="transmembrane region" description="Helical" evidence="1">
    <location>
        <begin position="81"/>
        <end position="107"/>
    </location>
</feature>
<feature type="transmembrane region" description="Helical" evidence="1">
    <location>
        <begin position="119"/>
        <end position="141"/>
    </location>
</feature>
<evidence type="ECO:0000313" key="3">
    <source>
        <dbReference type="Proteomes" id="UP000663824"/>
    </source>
</evidence>
<reference evidence="2" key="1">
    <citation type="submission" date="2021-02" db="EMBL/GenBank/DDBJ databases">
        <authorList>
            <person name="Nowell W R."/>
        </authorList>
    </citation>
    <scope>NUCLEOTIDE SEQUENCE</scope>
</reference>
<proteinExistence type="predicted"/>
<sequence length="169" mass="19752">MTCITIFVSLNTHYWIRNMGEMEYRGLIVSCYDYGHHCHERPSIRRALWFFYIVSLLTFTLELLNICLLCKRIRSRINLVLEELAIIISLLFVLCTSGFLIIGLFVIMAKSYEQFDWSFFIFVLSFILGLLDLVCSLVRVVSYCRDNSFRSTSITYTSKDNHGSVRIQS</sequence>
<comment type="caution">
    <text evidence="2">The sequence shown here is derived from an EMBL/GenBank/DDBJ whole genome shotgun (WGS) entry which is preliminary data.</text>
</comment>
<dbReference type="EMBL" id="CAJNRE010013726">
    <property type="protein sequence ID" value="CAF2120742.1"/>
    <property type="molecule type" value="Genomic_DNA"/>
</dbReference>
<dbReference type="Proteomes" id="UP000663824">
    <property type="component" value="Unassembled WGS sequence"/>
</dbReference>
<dbReference type="AlphaFoldDB" id="A0A816W385"/>
<accession>A0A816W385</accession>
<evidence type="ECO:0000256" key="1">
    <source>
        <dbReference type="SAM" id="Phobius"/>
    </source>
</evidence>
<name>A0A816W385_9BILA</name>
<keyword evidence="1" id="KW-0812">Transmembrane</keyword>
<feature type="transmembrane region" description="Helical" evidence="1">
    <location>
        <begin position="49"/>
        <end position="69"/>
    </location>
</feature>
<keyword evidence="1" id="KW-1133">Transmembrane helix</keyword>
<organism evidence="2 3">
    <name type="scientific">Rotaria magnacalcarata</name>
    <dbReference type="NCBI Taxonomy" id="392030"/>
    <lineage>
        <taxon>Eukaryota</taxon>
        <taxon>Metazoa</taxon>
        <taxon>Spiralia</taxon>
        <taxon>Gnathifera</taxon>
        <taxon>Rotifera</taxon>
        <taxon>Eurotatoria</taxon>
        <taxon>Bdelloidea</taxon>
        <taxon>Philodinida</taxon>
        <taxon>Philodinidae</taxon>
        <taxon>Rotaria</taxon>
    </lineage>
</organism>
<evidence type="ECO:0000313" key="2">
    <source>
        <dbReference type="EMBL" id="CAF2120742.1"/>
    </source>
</evidence>